<dbReference type="PANTHER" id="PTHR47053">
    <property type="entry name" value="MUREIN DD-ENDOPEPTIDASE MEPH-RELATED"/>
    <property type="match status" value="1"/>
</dbReference>
<dbReference type="Gene3D" id="3.90.1720.10">
    <property type="entry name" value="endopeptidase domain like (from Nostoc punctiforme)"/>
    <property type="match status" value="1"/>
</dbReference>
<keyword evidence="8" id="KW-1185">Reference proteome</keyword>
<name>A0A192H1T0_9LACO</name>
<evidence type="ECO:0000256" key="2">
    <source>
        <dbReference type="ARBA" id="ARBA00022670"/>
    </source>
</evidence>
<dbReference type="SUPFAM" id="SSF54001">
    <property type="entry name" value="Cysteine proteinases"/>
    <property type="match status" value="1"/>
</dbReference>
<dbReference type="PROSITE" id="PS51935">
    <property type="entry name" value="NLPC_P60"/>
    <property type="match status" value="1"/>
</dbReference>
<dbReference type="OrthoDB" id="1654978at2"/>
<organism evidence="7 8">
    <name type="scientific">Loigolactobacillus backii</name>
    <dbReference type="NCBI Taxonomy" id="375175"/>
    <lineage>
        <taxon>Bacteria</taxon>
        <taxon>Bacillati</taxon>
        <taxon>Bacillota</taxon>
        <taxon>Bacilli</taxon>
        <taxon>Lactobacillales</taxon>
        <taxon>Lactobacillaceae</taxon>
        <taxon>Loigolactobacillus</taxon>
    </lineage>
</organism>
<evidence type="ECO:0000256" key="6">
    <source>
        <dbReference type="SAM" id="SignalP"/>
    </source>
</evidence>
<dbReference type="STRING" id="375175.AYR53_05265"/>
<evidence type="ECO:0000256" key="3">
    <source>
        <dbReference type="ARBA" id="ARBA00022801"/>
    </source>
</evidence>
<dbReference type="GO" id="GO:0008234">
    <property type="term" value="F:cysteine-type peptidase activity"/>
    <property type="evidence" value="ECO:0007669"/>
    <property type="project" value="UniProtKB-KW"/>
</dbReference>
<gene>
    <name evidence="7" type="ORF">AYR53_05265</name>
</gene>
<dbReference type="EMBL" id="CP014873">
    <property type="protein sequence ID" value="ANK62233.1"/>
    <property type="molecule type" value="Genomic_DNA"/>
</dbReference>
<comment type="similarity">
    <text evidence="1">Belongs to the peptidase C40 family.</text>
</comment>
<dbReference type="InterPro" id="IPR000064">
    <property type="entry name" value="NLP_P60_dom"/>
</dbReference>
<proteinExistence type="inferred from homology"/>
<dbReference type="InterPro" id="IPR038765">
    <property type="entry name" value="Papain-like_cys_pep_sf"/>
</dbReference>
<evidence type="ECO:0000256" key="1">
    <source>
        <dbReference type="ARBA" id="ARBA00007074"/>
    </source>
</evidence>
<dbReference type="AlphaFoldDB" id="A0A192H1T0"/>
<evidence type="ECO:0000313" key="7">
    <source>
        <dbReference type="EMBL" id="ANK62233.1"/>
    </source>
</evidence>
<dbReference type="InterPro" id="IPR051202">
    <property type="entry name" value="Peptidase_C40"/>
</dbReference>
<feature type="signal peptide" evidence="6">
    <location>
        <begin position="1"/>
        <end position="35"/>
    </location>
</feature>
<dbReference type="Pfam" id="PF00877">
    <property type="entry name" value="NLPC_P60"/>
    <property type="match status" value="1"/>
</dbReference>
<feature type="compositionally biased region" description="Low complexity" evidence="5">
    <location>
        <begin position="52"/>
        <end position="89"/>
    </location>
</feature>
<feature type="chain" id="PRO_5041049959" evidence="6">
    <location>
        <begin position="36"/>
        <end position="247"/>
    </location>
</feature>
<keyword evidence="3" id="KW-0378">Hydrolase</keyword>
<keyword evidence="2" id="KW-0645">Protease</keyword>
<sequence length="247" mass="25509">MIINFKKNLLTITATGIMGLSGAALFGATSAHANAAEYNPQTAQTTAWYSSNTNNTTPTVTPARTQTTPTNVTYTNNSNNTQATTGNTTSTQVAPATVAYTGNTNAQATTATVNAQTTPTTTSTQTTAGAQAAVNAAIGQVGTPYVWGGTTAGVGFDCSGLTQYALAQAGVTVGHYTVDQESAGVAEPLDQLQPGDLVFWGAQGASYHVALYIGNNQYVSAPQPGQNVEIQTINSYFQPSFGVRVNY</sequence>
<evidence type="ECO:0000256" key="5">
    <source>
        <dbReference type="SAM" id="MobiDB-lite"/>
    </source>
</evidence>
<accession>A0A192H1T0</accession>
<evidence type="ECO:0000313" key="8">
    <source>
        <dbReference type="Proteomes" id="UP000078582"/>
    </source>
</evidence>
<feature type="region of interest" description="Disordered" evidence="5">
    <location>
        <begin position="49"/>
        <end position="89"/>
    </location>
</feature>
<dbReference type="RefSeq" id="WP_068281203.1">
    <property type="nucleotide sequence ID" value="NZ_CP014873.1"/>
</dbReference>
<evidence type="ECO:0000256" key="4">
    <source>
        <dbReference type="ARBA" id="ARBA00022807"/>
    </source>
</evidence>
<keyword evidence="4" id="KW-0788">Thiol protease</keyword>
<keyword evidence="6" id="KW-0732">Signal</keyword>
<dbReference type="GeneID" id="78079391"/>
<dbReference type="GO" id="GO:0006508">
    <property type="term" value="P:proteolysis"/>
    <property type="evidence" value="ECO:0007669"/>
    <property type="project" value="UniProtKB-KW"/>
</dbReference>
<protein>
    <submittedName>
        <fullName evidence="7">Uncharacterized protein</fullName>
    </submittedName>
</protein>
<dbReference type="PANTHER" id="PTHR47053:SF1">
    <property type="entry name" value="MUREIN DD-ENDOPEPTIDASE MEPH-RELATED"/>
    <property type="match status" value="1"/>
</dbReference>
<reference evidence="7 8" key="1">
    <citation type="submission" date="2016-03" db="EMBL/GenBank/DDBJ databases">
        <title>Pediococcus and Lactobacillus from brewery environment - whole genome sequencing and assembly.</title>
        <authorList>
            <person name="Behr J."/>
            <person name="Geissler A.J."/>
            <person name="Vogel R.F."/>
        </authorList>
    </citation>
    <scope>NUCLEOTIDE SEQUENCE [LARGE SCALE GENOMIC DNA]</scope>
    <source>
        <strain evidence="7 8">TMW 1.1989</strain>
    </source>
</reference>
<dbReference type="Proteomes" id="UP000078582">
    <property type="component" value="Chromosome"/>
</dbReference>